<keyword evidence="1" id="KW-0812">Transmembrane</keyword>
<evidence type="ECO:0000313" key="2">
    <source>
        <dbReference type="EMBL" id="AFY95279.1"/>
    </source>
</evidence>
<dbReference type="KEGG" id="cmp:Cha6605_4343"/>
<proteinExistence type="predicted"/>
<reference evidence="2 3" key="1">
    <citation type="submission" date="2012-05" db="EMBL/GenBank/DDBJ databases">
        <title>Finished chromosome of genome of Chamaesiphon sp. PCC 6605.</title>
        <authorList>
            <consortium name="US DOE Joint Genome Institute"/>
            <person name="Gugger M."/>
            <person name="Coursin T."/>
            <person name="Rippka R."/>
            <person name="Tandeau De Marsac N."/>
            <person name="Huntemann M."/>
            <person name="Wei C.-L."/>
            <person name="Han J."/>
            <person name="Detter J.C."/>
            <person name="Han C."/>
            <person name="Tapia R."/>
            <person name="Chen A."/>
            <person name="Kyrpides N."/>
            <person name="Mavromatis K."/>
            <person name="Markowitz V."/>
            <person name="Szeto E."/>
            <person name="Ivanova N."/>
            <person name="Pagani I."/>
            <person name="Pati A."/>
            <person name="Goodwin L."/>
            <person name="Nordberg H.P."/>
            <person name="Cantor M.N."/>
            <person name="Hua S.X."/>
            <person name="Woyke T."/>
            <person name="Kerfeld C.A."/>
        </authorList>
    </citation>
    <scope>NUCLEOTIDE SEQUENCE [LARGE SCALE GENOMIC DNA]</scope>
    <source>
        <strain evidence="3">ATCC 27169 / PCC 6605</strain>
    </source>
</reference>
<dbReference type="STRING" id="1173020.Cha6605_4343"/>
<feature type="transmembrane region" description="Helical" evidence="1">
    <location>
        <begin position="12"/>
        <end position="33"/>
    </location>
</feature>
<keyword evidence="3" id="KW-1185">Reference proteome</keyword>
<accession>K9UM81</accession>
<dbReference type="AlphaFoldDB" id="K9UM81"/>
<protein>
    <submittedName>
        <fullName evidence="2">Uncharacterized protein</fullName>
    </submittedName>
</protein>
<dbReference type="Proteomes" id="UP000010366">
    <property type="component" value="Chromosome"/>
</dbReference>
<name>K9UM81_CHAP6</name>
<gene>
    <name evidence="2" type="ORF">Cha6605_4343</name>
</gene>
<evidence type="ECO:0000256" key="1">
    <source>
        <dbReference type="SAM" id="Phobius"/>
    </source>
</evidence>
<keyword evidence="1" id="KW-0472">Membrane</keyword>
<dbReference type="HOGENOM" id="CLU_2804608_0_0_3"/>
<sequence length="67" mass="7754">MLNIYFSTVEIFLISYHTILKISNHVIFITLIYQFNDLKKLEISALKTIASFVTSSVFLDIQAKLEI</sequence>
<keyword evidence="1" id="KW-1133">Transmembrane helix</keyword>
<organism evidence="2 3">
    <name type="scientific">Chamaesiphon minutus (strain ATCC 27169 / PCC 6605)</name>
    <dbReference type="NCBI Taxonomy" id="1173020"/>
    <lineage>
        <taxon>Bacteria</taxon>
        <taxon>Bacillati</taxon>
        <taxon>Cyanobacteriota</taxon>
        <taxon>Cyanophyceae</taxon>
        <taxon>Gomontiellales</taxon>
        <taxon>Chamaesiphonaceae</taxon>
        <taxon>Chamaesiphon</taxon>
    </lineage>
</organism>
<dbReference type="EMBL" id="CP003600">
    <property type="protein sequence ID" value="AFY95279.1"/>
    <property type="molecule type" value="Genomic_DNA"/>
</dbReference>
<evidence type="ECO:0000313" key="3">
    <source>
        <dbReference type="Proteomes" id="UP000010366"/>
    </source>
</evidence>